<dbReference type="OrthoDB" id="10569476at2759"/>
<dbReference type="Gramene" id="TraesCAD_scaffold_004658_01G000600.1">
    <property type="protein sequence ID" value="TraesCAD_scaffold_004658_01G000600.1"/>
    <property type="gene ID" value="TraesCAD_scaffold_004658_01G000600"/>
</dbReference>
<dbReference type="Gramene" id="TraesCS4A03G1184100.1">
    <property type="protein sequence ID" value="TraesCS4A03G1184100.1.CDS1"/>
    <property type="gene ID" value="TraesCS4A03G1184100"/>
</dbReference>
<dbReference type="Gramene" id="TraesLDM4A03G02215240.1">
    <property type="protein sequence ID" value="TraesLDM4A03G02215240.1.CDS1"/>
    <property type="gene ID" value="TraesLDM4A03G02215240"/>
</dbReference>
<dbReference type="Gene3D" id="3.30.420.10">
    <property type="entry name" value="Ribonuclease H-like superfamily/Ribonuclease H"/>
    <property type="match status" value="1"/>
</dbReference>
<dbReference type="Proteomes" id="UP000019116">
    <property type="component" value="Chromosome 4A"/>
</dbReference>
<proteinExistence type="predicted"/>
<dbReference type="PANTHER" id="PTHR34146:SF3">
    <property type="entry name" value="POLYNUCLEOTIDYL TRANSFERASE, RIBONUCLEASE H-LIKE SUPERFAMILY PROTEIN"/>
    <property type="match status" value="1"/>
</dbReference>
<dbReference type="Gramene" id="TraesJAG4A03G02215720.1">
    <property type="protein sequence ID" value="TraesJAG4A03G02215720.1.CDS1"/>
    <property type="gene ID" value="TraesJAG4A03G02215720"/>
</dbReference>
<reference evidence="1" key="1">
    <citation type="submission" date="2018-08" db="EMBL/GenBank/DDBJ databases">
        <authorList>
            <person name="Rossello M."/>
        </authorList>
    </citation>
    <scope>NUCLEOTIDE SEQUENCE [LARGE SCALE GENOMIC DNA]</scope>
    <source>
        <strain evidence="1">cv. Chinese Spring</strain>
    </source>
</reference>
<name>A0A3B6I4R2_WHEAT</name>
<organism evidence="1">
    <name type="scientific">Triticum aestivum</name>
    <name type="common">Wheat</name>
    <dbReference type="NCBI Taxonomy" id="4565"/>
    <lineage>
        <taxon>Eukaryota</taxon>
        <taxon>Viridiplantae</taxon>
        <taxon>Streptophyta</taxon>
        <taxon>Embryophyta</taxon>
        <taxon>Tracheophyta</taxon>
        <taxon>Spermatophyta</taxon>
        <taxon>Magnoliopsida</taxon>
        <taxon>Liliopsida</taxon>
        <taxon>Poales</taxon>
        <taxon>Poaceae</taxon>
        <taxon>BOP clade</taxon>
        <taxon>Pooideae</taxon>
        <taxon>Triticodae</taxon>
        <taxon>Triticeae</taxon>
        <taxon>Triticinae</taxon>
        <taxon>Triticum</taxon>
    </lineage>
</organism>
<dbReference type="EnsemblPlants" id="TraesCS4A02G470900.1">
    <property type="protein sequence ID" value="TraesCS4A02G470900.1.cds1"/>
    <property type="gene ID" value="TraesCS4A02G470900"/>
</dbReference>
<sequence>MTSAIQAEAFSMMLAYKIAERLQIQQGTFLTDSMILAKAIAASKPILDPGHWTIRPQLACITASSTFDATRIYHINWSYNLRAQHQARLAIKTQNSPSRFTCLGSGNGSCLNAVLAALSSELQ</sequence>
<dbReference type="SMR" id="A0A3B6I4R2"/>
<dbReference type="Gramene" id="TraesSTA4A03G02212370.1">
    <property type="protein sequence ID" value="TraesSTA4A03G02212370.1.CDS1"/>
    <property type="gene ID" value="TraesSTA4A03G02212370"/>
</dbReference>
<dbReference type="GO" id="GO:0003676">
    <property type="term" value="F:nucleic acid binding"/>
    <property type="evidence" value="ECO:0007669"/>
    <property type="project" value="InterPro"/>
</dbReference>
<dbReference type="Gramene" id="TraesRN4A0101220300.1">
    <property type="protein sequence ID" value="TraesRN4A0101220300.1"/>
    <property type="gene ID" value="TraesRN4A0101220300"/>
</dbReference>
<dbReference type="PANTHER" id="PTHR34146">
    <property type="entry name" value="POLYNUCLEOTIDYL TRANSFERASE, RIBONUCLEASE H-LIKE SUPERFAMILY PROTEIN-RELATED"/>
    <property type="match status" value="1"/>
</dbReference>
<reference evidence="1" key="2">
    <citation type="submission" date="2018-10" db="UniProtKB">
        <authorList>
            <consortium name="EnsemblPlants"/>
        </authorList>
    </citation>
    <scope>IDENTIFICATION</scope>
</reference>
<dbReference type="InterPro" id="IPR036397">
    <property type="entry name" value="RNaseH_sf"/>
</dbReference>
<protein>
    <recommendedName>
        <fullName evidence="3">RNase H type-1 domain-containing protein</fullName>
    </recommendedName>
</protein>
<dbReference type="Gramene" id="TraesCLE_scaffold_012064_01G000400.1">
    <property type="protein sequence ID" value="TraesCLE_scaffold_012064_01G000400.1"/>
    <property type="gene ID" value="TraesCLE_scaffold_012064_01G000400"/>
</dbReference>
<dbReference type="Gramene" id="TraesCS4A02G470900.1">
    <property type="protein sequence ID" value="TraesCS4A02G470900.1.cds1"/>
    <property type="gene ID" value="TraesCS4A02G470900"/>
</dbReference>
<accession>A0A3B6I4R2</accession>
<dbReference type="Gramene" id="TraesJUL4A03G02236050.1">
    <property type="protein sequence ID" value="TraesJUL4A03G02236050.1.CDS1"/>
    <property type="gene ID" value="TraesJUL4A03G02236050"/>
</dbReference>
<dbReference type="AlphaFoldDB" id="A0A3B6I4R2"/>
<keyword evidence="2" id="KW-1185">Reference proteome</keyword>
<dbReference type="Gramene" id="TraesWEE_scaffold_032628_01G000300.1">
    <property type="protein sequence ID" value="TraesWEE_scaffold_032628_01G000300.1"/>
    <property type="gene ID" value="TraesWEE_scaffold_032628_01G000300"/>
</dbReference>
<evidence type="ECO:0000313" key="1">
    <source>
        <dbReference type="EnsemblPlants" id="TraesCS4A02G470900.1.cds1"/>
    </source>
</evidence>
<evidence type="ECO:0008006" key="3">
    <source>
        <dbReference type="Google" id="ProtNLM"/>
    </source>
</evidence>
<evidence type="ECO:0000313" key="2">
    <source>
        <dbReference type="Proteomes" id="UP000019116"/>
    </source>
</evidence>